<accession>A0A177LWW8</accession>
<name>A0A177LWW8_METMH</name>
<dbReference type="Proteomes" id="UP000078090">
    <property type="component" value="Unassembled WGS sequence"/>
</dbReference>
<comment type="caution">
    <text evidence="1">The sequence shown here is derived from an EMBL/GenBank/DDBJ whole genome shotgun (WGS) entry which is preliminary data.</text>
</comment>
<proteinExistence type="predicted"/>
<dbReference type="AlphaFoldDB" id="A0A177LWW8"/>
<protein>
    <submittedName>
        <fullName evidence="1">Uncharacterized protein</fullName>
    </submittedName>
</protein>
<sequence length="93" mass="10553">MTFLALIDGAITQNHIPHNWRISRQFEGDDLIKKFALKISVQNVGRQNMKWVSFDRNNTERLLIEVQQTSLAGTGSGRQYQSAALNSRHSLLA</sequence>
<evidence type="ECO:0000313" key="2">
    <source>
        <dbReference type="Proteomes" id="UP000078090"/>
    </source>
</evidence>
<gene>
    <name evidence="1" type="ORF">A1332_21335</name>
</gene>
<organism evidence="1 2">
    <name type="scientific">Methylomonas methanica</name>
    <dbReference type="NCBI Taxonomy" id="421"/>
    <lineage>
        <taxon>Bacteria</taxon>
        <taxon>Pseudomonadati</taxon>
        <taxon>Pseudomonadota</taxon>
        <taxon>Gammaproteobacteria</taxon>
        <taxon>Methylococcales</taxon>
        <taxon>Methylococcaceae</taxon>
        <taxon>Methylomonas</taxon>
    </lineage>
</organism>
<evidence type="ECO:0000313" key="1">
    <source>
        <dbReference type="EMBL" id="OAH97763.1"/>
    </source>
</evidence>
<reference evidence="1 2" key="1">
    <citation type="submission" date="2016-03" db="EMBL/GenBank/DDBJ databases">
        <authorList>
            <person name="Ploux O."/>
        </authorList>
    </citation>
    <scope>NUCLEOTIDE SEQUENCE [LARGE SCALE GENOMIC DNA]</scope>
    <source>
        <strain evidence="1 2">R-45363</strain>
    </source>
</reference>
<dbReference type="EMBL" id="LUUG01000116">
    <property type="protein sequence ID" value="OAH97763.1"/>
    <property type="molecule type" value="Genomic_DNA"/>
</dbReference>